<protein>
    <submittedName>
        <fullName evidence="1">Uncharacterized protein</fullName>
    </submittedName>
</protein>
<dbReference type="EMBL" id="BPQJ01000076">
    <property type="protein sequence ID" value="GJD66721.1"/>
    <property type="molecule type" value="Genomic_DNA"/>
</dbReference>
<dbReference type="AlphaFoldDB" id="A0AA37HIZ3"/>
<reference evidence="1" key="1">
    <citation type="journal article" date="2016" name="Front. Microbiol.">
        <title>Genome Sequence of the Piezophilic, Mesophilic Sulfate-Reducing Bacterium Desulfovibrio indicus J2T.</title>
        <authorList>
            <person name="Cao J."/>
            <person name="Maignien L."/>
            <person name="Shao Z."/>
            <person name="Alain K."/>
            <person name="Jebbar M."/>
        </authorList>
    </citation>
    <scope>NUCLEOTIDE SEQUENCE</scope>
    <source>
        <strain evidence="1">JCM 32048</strain>
    </source>
</reference>
<sequence>MAASLPHQPLIIQHSFRSDETRSSGAIAKAAEEGKAVAVSVACLQL</sequence>
<evidence type="ECO:0000313" key="2">
    <source>
        <dbReference type="Proteomes" id="UP001055286"/>
    </source>
</evidence>
<dbReference type="Proteomes" id="UP001055286">
    <property type="component" value="Unassembled WGS sequence"/>
</dbReference>
<accession>A0AA37HIZ3</accession>
<comment type="caution">
    <text evidence="1">The sequence shown here is derived from an EMBL/GenBank/DDBJ whole genome shotgun (WGS) entry which is preliminary data.</text>
</comment>
<name>A0AA37HIZ3_9HYPH</name>
<proteinExistence type="predicted"/>
<evidence type="ECO:0000313" key="1">
    <source>
        <dbReference type="EMBL" id="GJD66721.1"/>
    </source>
</evidence>
<organism evidence="1 2">
    <name type="scientific">Methylobacterium frigidaeris</name>
    <dbReference type="NCBI Taxonomy" id="2038277"/>
    <lineage>
        <taxon>Bacteria</taxon>
        <taxon>Pseudomonadati</taxon>
        <taxon>Pseudomonadota</taxon>
        <taxon>Alphaproteobacteria</taxon>
        <taxon>Hyphomicrobiales</taxon>
        <taxon>Methylobacteriaceae</taxon>
        <taxon>Methylobacterium</taxon>
    </lineage>
</organism>
<gene>
    <name evidence="1" type="ORF">MPEAHAMD_6919</name>
</gene>
<reference evidence="1" key="2">
    <citation type="submission" date="2021-08" db="EMBL/GenBank/DDBJ databases">
        <authorList>
            <person name="Tani A."/>
            <person name="Ola A."/>
            <person name="Ogura Y."/>
            <person name="Katsura K."/>
            <person name="Hayashi T."/>
        </authorList>
    </citation>
    <scope>NUCLEOTIDE SEQUENCE</scope>
    <source>
        <strain evidence="1">JCM 32048</strain>
    </source>
</reference>
<keyword evidence="2" id="KW-1185">Reference proteome</keyword>